<name>A0A2S4MI88_9HYPH</name>
<protein>
    <recommendedName>
        <fullName evidence="1">Putative membrane protein insertion efficiency factor</fullName>
    </recommendedName>
</protein>
<dbReference type="OrthoDB" id="9801753at2"/>
<feature type="region of interest" description="Disordered" evidence="2">
    <location>
        <begin position="100"/>
        <end position="124"/>
    </location>
</feature>
<evidence type="ECO:0000313" key="4">
    <source>
        <dbReference type="Proteomes" id="UP000236919"/>
    </source>
</evidence>
<evidence type="ECO:0000256" key="1">
    <source>
        <dbReference type="HAMAP-Rule" id="MF_00386"/>
    </source>
</evidence>
<dbReference type="RefSeq" id="WP_103717335.1">
    <property type="nucleotide sequence ID" value="NZ_PQFZ01000003.1"/>
</dbReference>
<sequence length="124" mass="13631">MVARLPRRAAHGLIRGYQLSLSLLVGRHCRHWPSCSAYTDEAIQRHGLWRGGWVGFARICRCNPYGTSGIDLVCEELPPDATWYRPWSYGRWRGVNAPPSEGVTAAFDSDAQPAAGDGSGTPHP</sequence>
<comment type="function">
    <text evidence="1">Could be involved in insertion of integral membrane proteins into the membrane.</text>
</comment>
<dbReference type="PANTHER" id="PTHR33383:SF1">
    <property type="entry name" value="MEMBRANE PROTEIN INSERTION EFFICIENCY FACTOR-RELATED"/>
    <property type="match status" value="1"/>
</dbReference>
<evidence type="ECO:0000256" key="2">
    <source>
        <dbReference type="SAM" id="MobiDB-lite"/>
    </source>
</evidence>
<reference evidence="3 4" key="1">
    <citation type="submission" date="2018-01" db="EMBL/GenBank/DDBJ databases">
        <title>Genomic Encyclopedia of Type Strains, Phase III (KMG-III): the genomes of soil and plant-associated and newly described type strains.</title>
        <authorList>
            <person name="Whitman W."/>
        </authorList>
    </citation>
    <scope>NUCLEOTIDE SEQUENCE [LARGE SCALE GENOMIC DNA]</scope>
    <source>
        <strain evidence="3 4">1131</strain>
    </source>
</reference>
<comment type="similarity">
    <text evidence="1">Belongs to the UPF0161 family.</text>
</comment>
<comment type="subcellular location">
    <subcellularLocation>
        <location evidence="1">Cell membrane</location>
        <topology evidence="1">Peripheral membrane protein</topology>
        <orientation evidence="1">Cytoplasmic side</orientation>
    </subcellularLocation>
</comment>
<comment type="caution">
    <text evidence="3">The sequence shown here is derived from an EMBL/GenBank/DDBJ whole genome shotgun (WGS) entry which is preliminary data.</text>
</comment>
<dbReference type="GO" id="GO:0005886">
    <property type="term" value="C:plasma membrane"/>
    <property type="evidence" value="ECO:0007669"/>
    <property type="project" value="UniProtKB-SubCell"/>
</dbReference>
<keyword evidence="4" id="KW-1185">Reference proteome</keyword>
<evidence type="ECO:0000313" key="3">
    <source>
        <dbReference type="EMBL" id="POR54127.1"/>
    </source>
</evidence>
<gene>
    <name evidence="3" type="ORF">CYD53_103226</name>
</gene>
<dbReference type="PANTHER" id="PTHR33383">
    <property type="entry name" value="MEMBRANE PROTEIN INSERTION EFFICIENCY FACTOR-RELATED"/>
    <property type="match status" value="1"/>
</dbReference>
<dbReference type="Pfam" id="PF01809">
    <property type="entry name" value="YidD"/>
    <property type="match status" value="1"/>
</dbReference>
<organism evidence="3 4">
    <name type="scientific">Bosea psychrotolerans</name>
    <dbReference type="NCBI Taxonomy" id="1871628"/>
    <lineage>
        <taxon>Bacteria</taxon>
        <taxon>Pseudomonadati</taxon>
        <taxon>Pseudomonadota</taxon>
        <taxon>Alphaproteobacteria</taxon>
        <taxon>Hyphomicrobiales</taxon>
        <taxon>Boseaceae</taxon>
        <taxon>Bosea</taxon>
    </lineage>
</organism>
<proteinExistence type="inferred from homology"/>
<dbReference type="NCBIfam" id="TIGR00278">
    <property type="entry name" value="membrane protein insertion efficiency factor YidD"/>
    <property type="match status" value="1"/>
</dbReference>
<dbReference type="HAMAP" id="MF_00386">
    <property type="entry name" value="UPF0161_YidD"/>
    <property type="match status" value="1"/>
</dbReference>
<accession>A0A2S4MI88</accession>
<dbReference type="SMART" id="SM01234">
    <property type="entry name" value="Haemolytic"/>
    <property type="match status" value="1"/>
</dbReference>
<keyword evidence="1" id="KW-0472">Membrane</keyword>
<dbReference type="EMBL" id="PQFZ01000003">
    <property type="protein sequence ID" value="POR54127.1"/>
    <property type="molecule type" value="Genomic_DNA"/>
</dbReference>
<dbReference type="InterPro" id="IPR002696">
    <property type="entry name" value="Membr_insert_effic_factor_YidD"/>
</dbReference>
<keyword evidence="1" id="KW-1003">Cell membrane</keyword>
<dbReference type="AlphaFoldDB" id="A0A2S4MI88"/>
<dbReference type="Proteomes" id="UP000236919">
    <property type="component" value="Unassembled WGS sequence"/>
</dbReference>